<dbReference type="OrthoDB" id="2218962at2759"/>
<gene>
    <name evidence="2" type="ORF">BDV96DRAFT_593170</name>
</gene>
<dbReference type="Proteomes" id="UP000799770">
    <property type="component" value="Unassembled WGS sequence"/>
</dbReference>
<evidence type="ECO:0000313" key="2">
    <source>
        <dbReference type="EMBL" id="KAF2122655.1"/>
    </source>
</evidence>
<feature type="signal peptide" evidence="1">
    <location>
        <begin position="1"/>
        <end position="21"/>
    </location>
</feature>
<dbReference type="AlphaFoldDB" id="A0A6A5ZUA5"/>
<proteinExistence type="predicted"/>
<feature type="chain" id="PRO_5025606094" evidence="1">
    <location>
        <begin position="22"/>
        <end position="185"/>
    </location>
</feature>
<keyword evidence="1" id="KW-0732">Signal</keyword>
<organism evidence="2 3">
    <name type="scientific">Lophiotrema nucula</name>
    <dbReference type="NCBI Taxonomy" id="690887"/>
    <lineage>
        <taxon>Eukaryota</taxon>
        <taxon>Fungi</taxon>
        <taxon>Dikarya</taxon>
        <taxon>Ascomycota</taxon>
        <taxon>Pezizomycotina</taxon>
        <taxon>Dothideomycetes</taxon>
        <taxon>Pleosporomycetidae</taxon>
        <taxon>Pleosporales</taxon>
        <taxon>Lophiotremataceae</taxon>
        <taxon>Lophiotrema</taxon>
    </lineage>
</organism>
<reference evidence="2" key="1">
    <citation type="journal article" date="2020" name="Stud. Mycol.">
        <title>101 Dothideomycetes genomes: a test case for predicting lifestyles and emergence of pathogens.</title>
        <authorList>
            <person name="Haridas S."/>
            <person name="Albert R."/>
            <person name="Binder M."/>
            <person name="Bloem J."/>
            <person name="Labutti K."/>
            <person name="Salamov A."/>
            <person name="Andreopoulos B."/>
            <person name="Baker S."/>
            <person name="Barry K."/>
            <person name="Bills G."/>
            <person name="Bluhm B."/>
            <person name="Cannon C."/>
            <person name="Castanera R."/>
            <person name="Culley D."/>
            <person name="Daum C."/>
            <person name="Ezra D."/>
            <person name="Gonzalez J."/>
            <person name="Henrissat B."/>
            <person name="Kuo A."/>
            <person name="Liang C."/>
            <person name="Lipzen A."/>
            <person name="Lutzoni F."/>
            <person name="Magnuson J."/>
            <person name="Mondo S."/>
            <person name="Nolan M."/>
            <person name="Ohm R."/>
            <person name="Pangilinan J."/>
            <person name="Park H.-J."/>
            <person name="Ramirez L."/>
            <person name="Alfaro M."/>
            <person name="Sun H."/>
            <person name="Tritt A."/>
            <person name="Yoshinaga Y."/>
            <person name="Zwiers L.-H."/>
            <person name="Turgeon B."/>
            <person name="Goodwin S."/>
            <person name="Spatafora J."/>
            <person name="Crous P."/>
            <person name="Grigoriev I."/>
        </authorList>
    </citation>
    <scope>NUCLEOTIDE SEQUENCE</scope>
    <source>
        <strain evidence="2">CBS 627.86</strain>
    </source>
</reference>
<accession>A0A6A5ZUA5</accession>
<keyword evidence="3" id="KW-1185">Reference proteome</keyword>
<protein>
    <submittedName>
        <fullName evidence="2">Uncharacterized protein</fullName>
    </submittedName>
</protein>
<evidence type="ECO:0000256" key="1">
    <source>
        <dbReference type="SAM" id="SignalP"/>
    </source>
</evidence>
<dbReference type="EMBL" id="ML977310">
    <property type="protein sequence ID" value="KAF2122655.1"/>
    <property type="molecule type" value="Genomic_DNA"/>
</dbReference>
<name>A0A6A5ZUA5_9PLEO</name>
<evidence type="ECO:0000313" key="3">
    <source>
        <dbReference type="Proteomes" id="UP000799770"/>
    </source>
</evidence>
<sequence>MHFNSFLLQAAFASILSHVSADCQLSNKVWDEGNSGQVETDPKICQTMGEGHWTFAMVVSETGVPVFNGDDAMAGITGNYGFAIYDNTCALRGSYDPSDDSNCGTPFVIMENFLSAVLTVTRISTTLGDAYFQFAYGNGLFSINNNHCDCVEAGSGLTGYDYCGCAFPVNGDATGWSKREIEFKA</sequence>